<evidence type="ECO:0000313" key="2">
    <source>
        <dbReference type="EMBL" id="BAT26085.1"/>
    </source>
</evidence>
<dbReference type="AlphaFoldDB" id="A0A0P0YXK5"/>
<feature type="region of interest" description="Disordered" evidence="1">
    <location>
        <begin position="16"/>
        <end position="52"/>
    </location>
</feature>
<dbReference type="EMBL" id="LC066371">
    <property type="protein sequence ID" value="BAT26085.1"/>
    <property type="molecule type" value="Genomic_DNA"/>
</dbReference>
<accession>A0A0P0YXK5</accession>
<reference evidence="2" key="1">
    <citation type="journal article" date="2015" name="Proc. Natl. Acad. Sci. U.S.A.">
        <title>Bacterial clade with the ribosomal RNA operon on a small plasmid rather than the chromosome.</title>
        <authorList>
            <person name="Anda M."/>
            <person name="Ohtsubo Y."/>
            <person name="Okubo T."/>
            <person name="Sugawara M."/>
            <person name="Nagata Y."/>
            <person name="Tsuda M."/>
            <person name="Minamisawa K."/>
            <person name="Mitsui H."/>
        </authorList>
    </citation>
    <scope>NUCLEOTIDE SEQUENCE</scope>
    <source>
        <strain evidence="2">DSM 21988</strain>
    </source>
</reference>
<protein>
    <submittedName>
        <fullName evidence="2">Branchless protein</fullName>
    </submittedName>
</protein>
<name>A0A0P0YXK5_9HYPH</name>
<feature type="compositionally biased region" description="Basic and acidic residues" evidence="1">
    <location>
        <begin position="34"/>
        <end position="44"/>
    </location>
</feature>
<evidence type="ECO:0000256" key="1">
    <source>
        <dbReference type="SAM" id="MobiDB-lite"/>
    </source>
</evidence>
<proteinExistence type="predicted"/>
<sequence length="52" mass="5771">MRGQPGEVQCYYRHRHHEGRAGSDGRIGVLNRNDAPERAGDLDPVHSGFVTV</sequence>
<organism evidence="2">
    <name type="scientific">Aureimonas altamirensis</name>
    <dbReference type="NCBI Taxonomy" id="370622"/>
    <lineage>
        <taxon>Bacteria</taxon>
        <taxon>Pseudomonadati</taxon>
        <taxon>Pseudomonadota</taxon>
        <taxon>Alphaproteobacteria</taxon>
        <taxon>Hyphomicrobiales</taxon>
        <taxon>Aurantimonadaceae</taxon>
        <taxon>Aureimonas</taxon>
    </lineage>
</organism>